<evidence type="ECO:0000313" key="1">
    <source>
        <dbReference type="EMBL" id="RZT02287.1"/>
    </source>
</evidence>
<dbReference type="OrthoDB" id="9802350at2"/>
<dbReference type="InterPro" id="IPR036412">
    <property type="entry name" value="HAD-like_sf"/>
</dbReference>
<dbReference type="NCBIfam" id="TIGR02254">
    <property type="entry name" value="YjjG_YfnB"/>
    <property type="match status" value="1"/>
</dbReference>
<dbReference type="Pfam" id="PF00702">
    <property type="entry name" value="Hydrolase"/>
    <property type="match status" value="1"/>
</dbReference>
<dbReference type="PRINTS" id="PR00413">
    <property type="entry name" value="HADHALOGNASE"/>
</dbReference>
<dbReference type="RefSeq" id="WP_130432529.1">
    <property type="nucleotide sequence ID" value="NZ_SGXF01000001.1"/>
</dbReference>
<dbReference type="InterPro" id="IPR052550">
    <property type="entry name" value="Pyrimidine_5'-ntase_YjjG"/>
</dbReference>
<dbReference type="SFLD" id="SFLDS00003">
    <property type="entry name" value="Haloacid_Dehalogenase"/>
    <property type="match status" value="1"/>
</dbReference>
<dbReference type="Gene3D" id="3.40.50.1000">
    <property type="entry name" value="HAD superfamily/HAD-like"/>
    <property type="match status" value="1"/>
</dbReference>
<proteinExistence type="predicted"/>
<dbReference type="GO" id="GO:0008253">
    <property type="term" value="F:5'-nucleotidase activity"/>
    <property type="evidence" value="ECO:0007669"/>
    <property type="project" value="InterPro"/>
</dbReference>
<reference evidence="1 2" key="1">
    <citation type="submission" date="2019-02" db="EMBL/GenBank/DDBJ databases">
        <title>Genomic Encyclopedia of Type Strains, Phase IV (KMG-IV): sequencing the most valuable type-strain genomes for metagenomic binning, comparative biology and taxonomic classification.</title>
        <authorList>
            <person name="Goeker M."/>
        </authorList>
    </citation>
    <scope>NUCLEOTIDE SEQUENCE [LARGE SCALE GENOMIC DNA]</scope>
    <source>
        <strain evidence="1 2">DSM 29486</strain>
    </source>
</reference>
<accession>A0A4V2F860</accession>
<organism evidence="1 2">
    <name type="scientific">Cuneatibacter caecimuris</name>
    <dbReference type="NCBI Taxonomy" id="1796618"/>
    <lineage>
        <taxon>Bacteria</taxon>
        <taxon>Bacillati</taxon>
        <taxon>Bacillota</taxon>
        <taxon>Clostridia</taxon>
        <taxon>Lachnospirales</taxon>
        <taxon>Lachnospiraceae</taxon>
        <taxon>Cuneatibacter</taxon>
    </lineage>
</organism>
<dbReference type="Proteomes" id="UP000292927">
    <property type="component" value="Unassembled WGS sequence"/>
</dbReference>
<dbReference type="SFLD" id="SFLDG01135">
    <property type="entry name" value="C1.5.6:_HAD__Beta-PGM__Phospha"/>
    <property type="match status" value="1"/>
</dbReference>
<gene>
    <name evidence="1" type="ORF">EV209_0398</name>
</gene>
<dbReference type="Gene3D" id="1.10.150.240">
    <property type="entry name" value="Putative phosphatase, domain 2"/>
    <property type="match status" value="1"/>
</dbReference>
<keyword evidence="2" id="KW-1185">Reference proteome</keyword>
<sequence>MIKTVLWDVDDTLLDFEAGARNALRSALEEQGIAFSEKRYQMYREASEGLWRKLERGEISRPDIWNLRFPLFLKNSGLQAEPERLEETYREKLSLQHIPVEGAADILKWLEARGCRQYVVTNGFQDMQNKRMKDAGLNRYFQGVFASEEIGWPKPAPEFFAYCSAGIPEFDKRQTLLVGDSLTSDMKGGKQAGLRTCWYNPRGKERPFEGCCDWEIRRLDDLKQLFLEEI</sequence>
<dbReference type="InterPro" id="IPR006439">
    <property type="entry name" value="HAD-SF_hydro_IA"/>
</dbReference>
<dbReference type="AlphaFoldDB" id="A0A4V2F860"/>
<name>A0A4V2F860_9FIRM</name>
<dbReference type="SUPFAM" id="SSF56784">
    <property type="entry name" value="HAD-like"/>
    <property type="match status" value="1"/>
</dbReference>
<evidence type="ECO:0000313" key="2">
    <source>
        <dbReference type="Proteomes" id="UP000292927"/>
    </source>
</evidence>
<dbReference type="InterPro" id="IPR023214">
    <property type="entry name" value="HAD_sf"/>
</dbReference>
<dbReference type="EMBL" id="SGXF01000001">
    <property type="protein sequence ID" value="RZT02287.1"/>
    <property type="molecule type" value="Genomic_DNA"/>
</dbReference>
<dbReference type="InterPro" id="IPR011951">
    <property type="entry name" value="HAD-SF_hydro_IA_YjjG/PynA"/>
</dbReference>
<dbReference type="NCBIfam" id="TIGR01549">
    <property type="entry name" value="HAD-SF-IA-v1"/>
    <property type="match status" value="1"/>
</dbReference>
<dbReference type="InterPro" id="IPR023198">
    <property type="entry name" value="PGP-like_dom2"/>
</dbReference>
<comment type="caution">
    <text evidence="1">The sequence shown here is derived from an EMBL/GenBank/DDBJ whole genome shotgun (WGS) entry which is preliminary data.</text>
</comment>
<protein>
    <submittedName>
        <fullName evidence="1">2-haloacid dehalogenase</fullName>
    </submittedName>
</protein>
<dbReference type="SFLD" id="SFLDG01129">
    <property type="entry name" value="C1.5:_HAD__Beta-PGM__Phosphata"/>
    <property type="match status" value="1"/>
</dbReference>
<dbReference type="PANTHER" id="PTHR47478">
    <property type="match status" value="1"/>
</dbReference>
<dbReference type="PANTHER" id="PTHR47478:SF1">
    <property type="entry name" value="PYRIMIDINE 5'-NUCLEOTIDASE YJJG"/>
    <property type="match status" value="1"/>
</dbReference>